<evidence type="ECO:0000313" key="2">
    <source>
        <dbReference type="Proteomes" id="UP000297258"/>
    </source>
</evidence>
<dbReference type="AlphaFoldDB" id="A0A4Y9SZF8"/>
<dbReference type="InterPro" id="IPR012902">
    <property type="entry name" value="N_methyl_site"/>
</dbReference>
<proteinExistence type="predicted"/>
<dbReference type="SUPFAM" id="SSF54523">
    <property type="entry name" value="Pili subunits"/>
    <property type="match status" value="1"/>
</dbReference>
<accession>A0A4Y9SZF8</accession>
<dbReference type="Gene3D" id="3.30.700.10">
    <property type="entry name" value="Glycoprotein, Type 4 Pilin"/>
    <property type="match status" value="1"/>
</dbReference>
<keyword evidence="2" id="KW-1185">Reference proteome</keyword>
<organism evidence="1 2">
    <name type="scientific">Massilia horti</name>
    <dbReference type="NCBI Taxonomy" id="2562153"/>
    <lineage>
        <taxon>Bacteria</taxon>
        <taxon>Pseudomonadati</taxon>
        <taxon>Pseudomonadota</taxon>
        <taxon>Betaproteobacteria</taxon>
        <taxon>Burkholderiales</taxon>
        <taxon>Oxalobacteraceae</taxon>
        <taxon>Telluria group</taxon>
        <taxon>Massilia</taxon>
    </lineage>
</organism>
<dbReference type="RefSeq" id="WP_135189634.1">
    <property type="nucleotide sequence ID" value="NZ_SPUM01000061.1"/>
</dbReference>
<dbReference type="EMBL" id="SPUM01000061">
    <property type="protein sequence ID" value="TFW32303.1"/>
    <property type="molecule type" value="Genomic_DNA"/>
</dbReference>
<dbReference type="InterPro" id="IPR045584">
    <property type="entry name" value="Pilin-like"/>
</dbReference>
<sequence length="156" mass="17402">MNRGFTLVELLVCVAIVAVLASAAIPMAEVAARRAKEQELHRALREIRGALDAYRHAVEEGRIVQPMDRSGYPPTLRLLVEGVPDAARVEAQARLYFLRRIPRDPLCQDPALSDEATWGKRDYQSSADDPREGDEVYDVYSLAPGVGLNGIPYRNW</sequence>
<dbReference type="Proteomes" id="UP000297258">
    <property type="component" value="Unassembled WGS sequence"/>
</dbReference>
<reference evidence="1 2" key="1">
    <citation type="submission" date="2019-03" db="EMBL/GenBank/DDBJ databases">
        <title>Draft genome of Massilia hortus sp. nov., a novel bacterial species of the Oxalobacteraceae family.</title>
        <authorList>
            <person name="Peta V."/>
            <person name="Raths R."/>
            <person name="Bucking H."/>
        </authorList>
    </citation>
    <scope>NUCLEOTIDE SEQUENCE [LARGE SCALE GENOMIC DNA]</scope>
    <source>
        <strain evidence="1 2">ONC3</strain>
    </source>
</reference>
<name>A0A4Y9SZF8_9BURK</name>
<dbReference type="Pfam" id="PF07963">
    <property type="entry name" value="N_methyl"/>
    <property type="match status" value="1"/>
</dbReference>
<gene>
    <name evidence="1" type="ORF">E4O92_10055</name>
</gene>
<dbReference type="OrthoDB" id="9790526at2"/>
<dbReference type="NCBIfam" id="TIGR02532">
    <property type="entry name" value="IV_pilin_GFxxxE"/>
    <property type="match status" value="1"/>
</dbReference>
<evidence type="ECO:0000313" key="1">
    <source>
        <dbReference type="EMBL" id="TFW32303.1"/>
    </source>
</evidence>
<protein>
    <submittedName>
        <fullName evidence="1">Type II secretion system protein</fullName>
    </submittedName>
</protein>
<comment type="caution">
    <text evidence="1">The sequence shown here is derived from an EMBL/GenBank/DDBJ whole genome shotgun (WGS) entry which is preliminary data.</text>
</comment>